<proteinExistence type="predicted"/>
<gene>
    <name evidence="3" type="ORF">AK812_SmicGene22521</name>
</gene>
<evidence type="ECO:0000256" key="1">
    <source>
        <dbReference type="SAM" id="MobiDB-lite"/>
    </source>
</evidence>
<feature type="region of interest" description="Disordered" evidence="1">
    <location>
        <begin position="40"/>
        <end position="72"/>
    </location>
</feature>
<evidence type="ECO:0000256" key="2">
    <source>
        <dbReference type="SAM" id="Phobius"/>
    </source>
</evidence>
<feature type="compositionally biased region" description="Basic and acidic residues" evidence="1">
    <location>
        <begin position="460"/>
        <end position="469"/>
    </location>
</feature>
<reference evidence="3 4" key="1">
    <citation type="submission" date="2016-02" db="EMBL/GenBank/DDBJ databases">
        <title>Genome analysis of coral dinoflagellate symbionts highlights evolutionary adaptations to a symbiotic lifestyle.</title>
        <authorList>
            <person name="Aranda M."/>
            <person name="Li Y."/>
            <person name="Liew Y.J."/>
            <person name="Baumgarten S."/>
            <person name="Simakov O."/>
            <person name="Wilson M."/>
            <person name="Piel J."/>
            <person name="Ashoor H."/>
            <person name="Bougouffa S."/>
            <person name="Bajic V.B."/>
            <person name="Ryu T."/>
            <person name="Ravasi T."/>
            <person name="Bayer T."/>
            <person name="Micklem G."/>
            <person name="Kim H."/>
            <person name="Bhak J."/>
            <person name="Lajeunesse T.C."/>
            <person name="Voolstra C.R."/>
        </authorList>
    </citation>
    <scope>NUCLEOTIDE SEQUENCE [LARGE SCALE GENOMIC DNA]</scope>
    <source>
        <strain evidence="3 4">CCMP2467</strain>
    </source>
</reference>
<feature type="region of interest" description="Disordered" evidence="1">
    <location>
        <begin position="460"/>
        <end position="479"/>
    </location>
</feature>
<sequence length="479" mass="50565">MQTPSGPILTQWTGPVRWSSAGPAPVQVVRRDSLPVRLSNDGAAAPTSSAGACVSVRTSGTPAPPPLKLSPMSPRIAGAGVLPAHGDSKILQWSSPQRPGPPPQTPQTPQFAVRDEHANVPLLRKLVGRQVVTSQMSKQIGMEHRALFRAIAASSTVLQGRADRPGPQGAANALREAGKATEADLPSAAELAVAAARICGELSQQNLSNSLRLSCTLSPVRYNFKKTDALLVVLKSPEFQVQGTANTMQAPSCLRVDGGLVFAAPGSAAKVQVSSDLPNFVASLFASVEERREVSTAWTPATFRHMKEATMKMTGERLVAGVLEPQDLSNAVRNHAKDFVNFIVNLENPLVEFSEQNLTFFAFLLPEPIKPSSSARMAVGGIAQAVLLLADGQRLLPQDLSGLAWSLAAAVSGGAGCMAVIGAAARRQLAESKPQDLSNSLWTPGKLEICLPEPLTEDLGREARSKVQDAEPQNSAMTA</sequence>
<comment type="caution">
    <text evidence="3">The sequence shown here is derived from an EMBL/GenBank/DDBJ whole genome shotgun (WGS) entry which is preliminary data.</text>
</comment>
<dbReference type="Proteomes" id="UP000186817">
    <property type="component" value="Unassembled WGS sequence"/>
</dbReference>
<feature type="transmembrane region" description="Helical" evidence="2">
    <location>
        <begin position="403"/>
        <end position="425"/>
    </location>
</feature>
<keyword evidence="4" id="KW-1185">Reference proteome</keyword>
<evidence type="ECO:0000313" key="4">
    <source>
        <dbReference type="Proteomes" id="UP000186817"/>
    </source>
</evidence>
<feature type="region of interest" description="Disordered" evidence="1">
    <location>
        <begin position="159"/>
        <end position="178"/>
    </location>
</feature>
<name>A0A1Q9DJM0_SYMMI</name>
<feature type="compositionally biased region" description="Polar residues" evidence="1">
    <location>
        <begin position="46"/>
        <end position="61"/>
    </location>
</feature>
<dbReference type="AlphaFoldDB" id="A0A1Q9DJM0"/>
<keyword evidence="2" id="KW-1133">Transmembrane helix</keyword>
<feature type="region of interest" description="Disordered" evidence="1">
    <location>
        <begin position="90"/>
        <end position="110"/>
    </location>
</feature>
<protein>
    <submittedName>
        <fullName evidence="3">Uncharacterized protein</fullName>
    </submittedName>
</protein>
<evidence type="ECO:0000313" key="3">
    <source>
        <dbReference type="EMBL" id="OLP95363.1"/>
    </source>
</evidence>
<accession>A0A1Q9DJM0</accession>
<organism evidence="3 4">
    <name type="scientific">Symbiodinium microadriaticum</name>
    <name type="common">Dinoflagellate</name>
    <name type="synonym">Zooxanthella microadriatica</name>
    <dbReference type="NCBI Taxonomy" id="2951"/>
    <lineage>
        <taxon>Eukaryota</taxon>
        <taxon>Sar</taxon>
        <taxon>Alveolata</taxon>
        <taxon>Dinophyceae</taxon>
        <taxon>Suessiales</taxon>
        <taxon>Symbiodiniaceae</taxon>
        <taxon>Symbiodinium</taxon>
    </lineage>
</organism>
<dbReference type="OrthoDB" id="10581400at2759"/>
<dbReference type="EMBL" id="LSRX01000506">
    <property type="protein sequence ID" value="OLP95363.1"/>
    <property type="molecule type" value="Genomic_DNA"/>
</dbReference>
<keyword evidence="2" id="KW-0812">Transmembrane</keyword>
<keyword evidence="2" id="KW-0472">Membrane</keyword>